<proteinExistence type="predicted"/>
<dbReference type="EMBL" id="RGMI01000044">
    <property type="protein sequence ID" value="NCU50438.1"/>
    <property type="molecule type" value="Genomic_DNA"/>
</dbReference>
<dbReference type="AlphaFoldDB" id="A0A966HJK8"/>
<sequence>MNNKKNSICVVAPRKGMGDCISFFGIFKTINKCSNKKIILVTVENTSAKKIFNNEKIFKKIIYFRQSNKNYFRIIL</sequence>
<reference evidence="1" key="1">
    <citation type="submission" date="2018-10" db="EMBL/GenBank/DDBJ databases">
        <title>Iterative Subtractive Binning of Freshwater Chronoseries Metagenomes Recovers Nearly Complete Genomes from over Four Hundred Novel Species.</title>
        <authorList>
            <person name="Rodriguez-R L.M."/>
            <person name="Tsementzi D."/>
            <person name="Luo C."/>
            <person name="Konstantinidis K.T."/>
        </authorList>
    </citation>
    <scope>NUCLEOTIDE SEQUENCE</scope>
    <source>
        <strain evidence="1">WB8_1A_003</strain>
    </source>
</reference>
<accession>A0A966HJK8</accession>
<name>A0A966HJK8_9PROT</name>
<protein>
    <submittedName>
        <fullName evidence="1">Uncharacterized protein</fullName>
    </submittedName>
</protein>
<comment type="caution">
    <text evidence="1">The sequence shown here is derived from an EMBL/GenBank/DDBJ whole genome shotgun (WGS) entry which is preliminary data.</text>
</comment>
<evidence type="ECO:0000313" key="2">
    <source>
        <dbReference type="Proteomes" id="UP000699985"/>
    </source>
</evidence>
<gene>
    <name evidence="1" type="ORF">EBX29_01510</name>
</gene>
<organism evidence="1 2">
    <name type="scientific">Candidatus Fonsibacter lacus</name>
    <dbReference type="NCBI Taxonomy" id="2576439"/>
    <lineage>
        <taxon>Bacteria</taxon>
        <taxon>Pseudomonadati</taxon>
        <taxon>Pseudomonadota</taxon>
        <taxon>Alphaproteobacteria</taxon>
        <taxon>Candidatus Pelagibacterales</taxon>
        <taxon>Candidatus Pelagibacterales incertae sedis</taxon>
        <taxon>Candidatus Fonsibacter</taxon>
    </lineage>
</organism>
<evidence type="ECO:0000313" key="1">
    <source>
        <dbReference type="EMBL" id="NCU50438.1"/>
    </source>
</evidence>
<feature type="non-terminal residue" evidence="1">
    <location>
        <position position="76"/>
    </location>
</feature>
<dbReference type="Proteomes" id="UP000699985">
    <property type="component" value="Unassembled WGS sequence"/>
</dbReference>